<sequence length="52" mass="6142">MLLSEAWEKYCFDKKIEGYSPLTLKMYGFQFNLLKRYFGDVTVIDITIGNLK</sequence>
<evidence type="ECO:0000313" key="2">
    <source>
        <dbReference type="Proteomes" id="UP000270468"/>
    </source>
</evidence>
<dbReference type="EMBL" id="UXAV01000035">
    <property type="protein sequence ID" value="VDC25643.1"/>
    <property type="molecule type" value="Genomic_DNA"/>
</dbReference>
<dbReference type="Proteomes" id="UP000270468">
    <property type="component" value="Unassembled WGS sequence"/>
</dbReference>
<evidence type="ECO:0008006" key="3">
    <source>
        <dbReference type="Google" id="ProtNLM"/>
    </source>
</evidence>
<gene>
    <name evidence="1" type="ORF">FILTAD_01272</name>
</gene>
<proteinExistence type="predicted"/>
<keyword evidence="2" id="KW-1185">Reference proteome</keyword>
<name>A0A3P5WQH3_9BACL</name>
<evidence type="ECO:0000313" key="1">
    <source>
        <dbReference type="EMBL" id="VDC25643.1"/>
    </source>
</evidence>
<reference evidence="1 2" key="1">
    <citation type="submission" date="2018-11" db="EMBL/GenBank/DDBJ databases">
        <authorList>
            <person name="Criscuolo A."/>
        </authorList>
    </citation>
    <scope>NUCLEOTIDE SEQUENCE [LARGE SCALE GENOMIC DNA]</scope>
    <source>
        <strain evidence="1">ATB-66</strain>
    </source>
</reference>
<dbReference type="AlphaFoldDB" id="A0A3P5WQH3"/>
<organism evidence="1 2">
    <name type="scientific">Filibacter tadaridae</name>
    <dbReference type="NCBI Taxonomy" id="2483811"/>
    <lineage>
        <taxon>Bacteria</taxon>
        <taxon>Bacillati</taxon>
        <taxon>Bacillota</taxon>
        <taxon>Bacilli</taxon>
        <taxon>Bacillales</taxon>
        <taxon>Caryophanaceae</taxon>
        <taxon>Filibacter</taxon>
    </lineage>
</organism>
<protein>
    <recommendedName>
        <fullName evidence="3">Core-binding (CB) domain-containing protein</fullName>
    </recommendedName>
</protein>
<accession>A0A3P5WQH3</accession>